<dbReference type="Gene3D" id="2.60.120.430">
    <property type="entry name" value="Galactose-binding lectin"/>
    <property type="match status" value="1"/>
</dbReference>
<feature type="domain" description="Glycosyl hydrolases family 2 sugar binding" evidence="6">
    <location>
        <begin position="105"/>
        <end position="189"/>
    </location>
</feature>
<accession>A0A6I6G7Y8</accession>
<dbReference type="InterPro" id="IPR008979">
    <property type="entry name" value="Galactose-bd-like_sf"/>
</dbReference>
<evidence type="ECO:0000256" key="1">
    <source>
        <dbReference type="ARBA" id="ARBA00007401"/>
    </source>
</evidence>
<dbReference type="InterPro" id="IPR006101">
    <property type="entry name" value="Glyco_hydro_2"/>
</dbReference>
<dbReference type="Proteomes" id="UP000426027">
    <property type="component" value="Chromosome"/>
</dbReference>
<evidence type="ECO:0000256" key="2">
    <source>
        <dbReference type="ARBA" id="ARBA00022801"/>
    </source>
</evidence>
<feature type="domain" description="Malectin" evidence="7">
    <location>
        <begin position="746"/>
        <end position="872"/>
    </location>
</feature>
<dbReference type="Pfam" id="PF00703">
    <property type="entry name" value="Glyco_hydro_2"/>
    <property type="match status" value="1"/>
</dbReference>
<feature type="domain" description="Glycoside hydrolase family 2 catalytic" evidence="5">
    <location>
        <begin position="348"/>
        <end position="486"/>
    </location>
</feature>
<keyword evidence="10" id="KW-1185">Reference proteome</keyword>
<dbReference type="InterPro" id="IPR013783">
    <property type="entry name" value="Ig-like_fold"/>
</dbReference>
<dbReference type="Gene3D" id="3.20.20.80">
    <property type="entry name" value="Glycosidases"/>
    <property type="match status" value="1"/>
</dbReference>
<proteinExistence type="inferred from homology"/>
<sequence>MAAYKYNNIFSLVASSSATMRLWLRRTLQQPMQVSAYRTLQLCCLLLCLGLSAHAQRNTISLEQNWYSIATRNDTILPANTFAVPINQRWQRVSIPHNWDQYEGYRRMLHGNRHGDSWYRKTFTIKQAKQGKRFFLQFEGVGSYATVYVNKQQVGEHAGGRTTFSIDITHVIKTDGTPNELAVRAWHPSGIANLPWVCGGCSDERGFSEGSQPMGIFRPVQLLVTNDVCIVPFGIHAWADVQSTQSLLNINTTVQNFTDRQRRITIVHALKDATGKTVQTVSLQHTLQPHDSVSVLKEKITVTKPELWSTIRPYLYSIVTSIQEGNQLIDQETTRFGFRTVAWKTASHQFVLNGQPVFINGVAEYEHLMGQSHAFSAAQIQARFKWIQSAGFNAFRDGHQPHNLLYGQLCDSQGILWWTQLSAHVWYDTPEFRHHFKQLLREWVIERRNNPSVVMWGLQNESKLPEDFAQECTELIRSLDPTASVQRPVTTCNGGTGTDWDVPQNWTGTYGGNPADYGQDLKRQILVGEYGAWRTLDLHTEGGFMQNGPYSEDRFTELMEQKVRLAESVKDSVAGHFFWLLTSHDNPGRVQGGEGLRELDRIGPVNYKGMLTPWEEPTDVYYMFRSNYASNTTDPMVYIASHTWPNRWMMPGIKNGIKVYSNCDEVELFNDDGKTSLGRKKKGPIGTHFQWDSVLIQYNNLYAVGYVNGKVVARDAVVLFHLPKALVAAQKEDDLMTKPITGNDYLYRINCGGPNYTDVHGNTWLSDKWLATSWSIDFPEVPAVYASQRRVFTAIRNTNDDKLFQTFRYGKHKLQYELEVPAGEYTIELFFTEPWLGVGGGINATGMRLFDVAINGKNVADDLDIWKAVGTKRCV</sequence>
<protein>
    <submittedName>
        <fullName evidence="9">DUF4982 domain-containing protein</fullName>
    </submittedName>
</protein>
<dbReference type="Pfam" id="PF02837">
    <property type="entry name" value="Glyco_hydro_2_N"/>
    <property type="match status" value="1"/>
</dbReference>
<evidence type="ECO:0000259" key="8">
    <source>
        <dbReference type="Pfam" id="PF16355"/>
    </source>
</evidence>
<evidence type="ECO:0000256" key="3">
    <source>
        <dbReference type="ARBA" id="ARBA00023295"/>
    </source>
</evidence>
<keyword evidence="2" id="KW-0378">Hydrolase</keyword>
<evidence type="ECO:0000259" key="5">
    <source>
        <dbReference type="Pfam" id="PF02836"/>
    </source>
</evidence>
<dbReference type="SUPFAM" id="SSF51445">
    <property type="entry name" value="(Trans)glycosidases"/>
    <property type="match status" value="1"/>
</dbReference>
<dbReference type="PRINTS" id="PR00132">
    <property type="entry name" value="GLHYDRLASE2"/>
</dbReference>
<dbReference type="AlphaFoldDB" id="A0A6I6G7Y8"/>
<dbReference type="SUPFAM" id="SSF49303">
    <property type="entry name" value="beta-Galactosidase/glucuronidase domain"/>
    <property type="match status" value="1"/>
</dbReference>
<dbReference type="PANTHER" id="PTHR42732">
    <property type="entry name" value="BETA-GALACTOSIDASE"/>
    <property type="match status" value="1"/>
</dbReference>
<dbReference type="Pfam" id="PF02836">
    <property type="entry name" value="Glyco_hydro_2_C"/>
    <property type="match status" value="1"/>
</dbReference>
<dbReference type="InterPro" id="IPR006104">
    <property type="entry name" value="Glyco_hydro_2_N"/>
</dbReference>
<organism evidence="9 10">
    <name type="scientific">Phnomibacter ginsenosidimutans</name>
    <dbReference type="NCBI Taxonomy" id="2676868"/>
    <lineage>
        <taxon>Bacteria</taxon>
        <taxon>Pseudomonadati</taxon>
        <taxon>Bacteroidota</taxon>
        <taxon>Chitinophagia</taxon>
        <taxon>Chitinophagales</taxon>
        <taxon>Chitinophagaceae</taxon>
        <taxon>Phnomibacter</taxon>
    </lineage>
</organism>
<dbReference type="Gene3D" id="2.60.40.10">
    <property type="entry name" value="Immunoglobulins"/>
    <property type="match status" value="2"/>
</dbReference>
<keyword evidence="3" id="KW-0326">Glycosidase</keyword>
<gene>
    <name evidence="9" type="ORF">GLV81_12855</name>
</gene>
<evidence type="ECO:0000313" key="10">
    <source>
        <dbReference type="Proteomes" id="UP000426027"/>
    </source>
</evidence>
<feature type="domain" description="DUF4982" evidence="8">
    <location>
        <begin position="657"/>
        <end position="713"/>
    </location>
</feature>
<dbReference type="InterPro" id="IPR006102">
    <property type="entry name" value="Ig-like_GH2"/>
</dbReference>
<evidence type="ECO:0000313" key="9">
    <source>
        <dbReference type="EMBL" id="QGW28866.1"/>
    </source>
</evidence>
<dbReference type="Pfam" id="PF16355">
    <property type="entry name" value="DUF4982"/>
    <property type="match status" value="1"/>
</dbReference>
<evidence type="ECO:0000259" key="7">
    <source>
        <dbReference type="Pfam" id="PF11721"/>
    </source>
</evidence>
<dbReference type="GO" id="GO:0004553">
    <property type="term" value="F:hydrolase activity, hydrolyzing O-glycosyl compounds"/>
    <property type="evidence" value="ECO:0007669"/>
    <property type="project" value="InterPro"/>
</dbReference>
<dbReference type="InterPro" id="IPR006103">
    <property type="entry name" value="Glyco_hydro_2_cat"/>
</dbReference>
<comment type="similarity">
    <text evidence="1">Belongs to the glycosyl hydrolase 2 family.</text>
</comment>
<dbReference type="KEGG" id="fls:GLV81_12855"/>
<dbReference type="InterPro" id="IPR032311">
    <property type="entry name" value="DUF4982"/>
</dbReference>
<dbReference type="InterPro" id="IPR051913">
    <property type="entry name" value="GH2_Domain-Containing"/>
</dbReference>
<name>A0A6I6G7Y8_9BACT</name>
<evidence type="ECO:0000259" key="6">
    <source>
        <dbReference type="Pfam" id="PF02837"/>
    </source>
</evidence>
<dbReference type="InterPro" id="IPR021720">
    <property type="entry name" value="Malectin_dom"/>
</dbReference>
<dbReference type="InterPro" id="IPR036156">
    <property type="entry name" value="Beta-gal/glucu_dom_sf"/>
</dbReference>
<dbReference type="SUPFAM" id="SSF49785">
    <property type="entry name" value="Galactose-binding domain-like"/>
    <property type="match status" value="1"/>
</dbReference>
<dbReference type="PANTHER" id="PTHR42732:SF1">
    <property type="entry name" value="BETA-MANNOSIDASE"/>
    <property type="match status" value="1"/>
</dbReference>
<reference evidence="9 10" key="1">
    <citation type="submission" date="2019-11" db="EMBL/GenBank/DDBJ databases">
        <authorList>
            <person name="Im W.T."/>
        </authorList>
    </citation>
    <scope>NUCLEOTIDE SEQUENCE [LARGE SCALE GENOMIC DNA]</scope>
    <source>
        <strain evidence="9 10">SB-02</strain>
    </source>
</reference>
<dbReference type="InterPro" id="IPR017853">
    <property type="entry name" value="GH"/>
</dbReference>
<dbReference type="EMBL" id="CP046566">
    <property type="protein sequence ID" value="QGW28866.1"/>
    <property type="molecule type" value="Genomic_DNA"/>
</dbReference>
<evidence type="ECO:0000259" key="4">
    <source>
        <dbReference type="Pfam" id="PF00703"/>
    </source>
</evidence>
<dbReference type="Pfam" id="PF11721">
    <property type="entry name" value="Malectin"/>
    <property type="match status" value="1"/>
</dbReference>
<dbReference type="Gene3D" id="2.60.120.260">
    <property type="entry name" value="Galactose-binding domain-like"/>
    <property type="match status" value="1"/>
</dbReference>
<dbReference type="GO" id="GO:0005975">
    <property type="term" value="P:carbohydrate metabolic process"/>
    <property type="evidence" value="ECO:0007669"/>
    <property type="project" value="InterPro"/>
</dbReference>
<feature type="domain" description="Glycoside hydrolase family 2 immunoglobulin-like beta-sandwich" evidence="4">
    <location>
        <begin position="244"/>
        <end position="339"/>
    </location>
</feature>